<evidence type="ECO:0000256" key="2">
    <source>
        <dbReference type="ARBA" id="ARBA00022692"/>
    </source>
</evidence>
<feature type="domain" description="NfeD integral membrane" evidence="9">
    <location>
        <begin position="271"/>
        <end position="387"/>
    </location>
</feature>
<evidence type="ECO:0000256" key="3">
    <source>
        <dbReference type="ARBA" id="ARBA00022989"/>
    </source>
</evidence>
<dbReference type="InterPro" id="IPR052165">
    <property type="entry name" value="Membrane_assoc_protease"/>
</dbReference>
<feature type="region of interest" description="Disordered" evidence="5">
    <location>
        <begin position="141"/>
        <end position="168"/>
    </location>
</feature>
<dbReference type="Proteomes" id="UP001556170">
    <property type="component" value="Unassembled WGS sequence"/>
</dbReference>
<keyword evidence="12" id="KW-1185">Reference proteome</keyword>
<protein>
    <submittedName>
        <fullName evidence="11">Nodulation protein NfeD</fullName>
    </submittedName>
</protein>
<dbReference type="SUPFAM" id="SSF141322">
    <property type="entry name" value="NfeD domain-like"/>
    <property type="match status" value="1"/>
</dbReference>
<comment type="caution">
    <text evidence="11">The sequence shown here is derived from an EMBL/GenBank/DDBJ whole genome shotgun (WGS) entry which is preliminary data.</text>
</comment>
<dbReference type="Pfam" id="PF24961">
    <property type="entry name" value="NfeD_membrane"/>
    <property type="match status" value="1"/>
</dbReference>
<dbReference type="InterPro" id="IPR002810">
    <property type="entry name" value="NfeD-like_C"/>
</dbReference>
<dbReference type="InterPro" id="IPR012340">
    <property type="entry name" value="NA-bd_OB-fold"/>
</dbReference>
<dbReference type="Pfam" id="PF01957">
    <property type="entry name" value="NfeD"/>
    <property type="match status" value="1"/>
</dbReference>
<accession>A0ABV3QM12</accession>
<keyword evidence="2 6" id="KW-0812">Transmembrane</keyword>
<dbReference type="SUPFAM" id="SSF52096">
    <property type="entry name" value="ClpP/crotonase"/>
    <property type="match status" value="1"/>
</dbReference>
<evidence type="ECO:0000259" key="8">
    <source>
        <dbReference type="Pfam" id="PF01957"/>
    </source>
</evidence>
<evidence type="ECO:0000313" key="12">
    <source>
        <dbReference type="Proteomes" id="UP001556170"/>
    </source>
</evidence>
<dbReference type="EMBL" id="JBFOHL010000003">
    <property type="protein sequence ID" value="MEW9623499.1"/>
    <property type="molecule type" value="Genomic_DNA"/>
</dbReference>
<feature type="transmembrane region" description="Helical" evidence="6">
    <location>
        <begin position="292"/>
        <end position="310"/>
    </location>
</feature>
<dbReference type="Gene3D" id="2.40.50.140">
    <property type="entry name" value="Nucleic acid-binding proteins"/>
    <property type="match status" value="1"/>
</dbReference>
<organism evidence="11 12">
    <name type="scientific">Rhodanobacter geophilus</name>
    <dbReference type="NCBI Taxonomy" id="3162488"/>
    <lineage>
        <taxon>Bacteria</taxon>
        <taxon>Pseudomonadati</taxon>
        <taxon>Pseudomonadota</taxon>
        <taxon>Gammaproteobacteria</taxon>
        <taxon>Lysobacterales</taxon>
        <taxon>Rhodanobacteraceae</taxon>
        <taxon>Rhodanobacter</taxon>
    </lineage>
</organism>
<feature type="domain" description="NfeD-like C-terminal" evidence="8">
    <location>
        <begin position="417"/>
        <end position="460"/>
    </location>
</feature>
<comment type="subcellular location">
    <subcellularLocation>
        <location evidence="1">Membrane</location>
        <topology evidence="1">Multi-pass membrane protein</topology>
    </subcellularLocation>
</comment>
<evidence type="ECO:0000259" key="10">
    <source>
        <dbReference type="Pfam" id="PF25145"/>
    </source>
</evidence>
<evidence type="ECO:0000256" key="1">
    <source>
        <dbReference type="ARBA" id="ARBA00004141"/>
    </source>
</evidence>
<keyword evidence="3 6" id="KW-1133">Transmembrane helix</keyword>
<evidence type="ECO:0000313" key="11">
    <source>
        <dbReference type="EMBL" id="MEW9623499.1"/>
    </source>
</evidence>
<gene>
    <name evidence="11" type="ORF">ABQJ56_04595</name>
</gene>
<feature type="chain" id="PRO_5045217839" evidence="7">
    <location>
        <begin position="24"/>
        <end position="469"/>
    </location>
</feature>
<dbReference type="InterPro" id="IPR056738">
    <property type="entry name" value="NfeD1b_N"/>
</dbReference>
<dbReference type="PANTHER" id="PTHR33507:SF4">
    <property type="entry name" value="NODULATION COMPETITIVENESS PROTEIN NFED"/>
    <property type="match status" value="1"/>
</dbReference>
<proteinExistence type="predicted"/>
<dbReference type="PANTHER" id="PTHR33507">
    <property type="entry name" value="INNER MEMBRANE PROTEIN YBBJ"/>
    <property type="match status" value="1"/>
</dbReference>
<feature type="transmembrane region" description="Helical" evidence="6">
    <location>
        <begin position="316"/>
        <end position="333"/>
    </location>
</feature>
<feature type="signal peptide" evidence="7">
    <location>
        <begin position="1"/>
        <end position="23"/>
    </location>
</feature>
<keyword evidence="7" id="KW-0732">Signal</keyword>
<dbReference type="InterPro" id="IPR056739">
    <property type="entry name" value="NfeD_membrane"/>
</dbReference>
<evidence type="ECO:0000259" key="9">
    <source>
        <dbReference type="Pfam" id="PF24961"/>
    </source>
</evidence>
<keyword evidence="4 6" id="KW-0472">Membrane</keyword>
<evidence type="ECO:0000256" key="7">
    <source>
        <dbReference type="SAM" id="SignalP"/>
    </source>
</evidence>
<evidence type="ECO:0000256" key="6">
    <source>
        <dbReference type="SAM" id="Phobius"/>
    </source>
</evidence>
<dbReference type="RefSeq" id="WP_367843809.1">
    <property type="nucleotide sequence ID" value="NZ_JBFOHL010000003.1"/>
</dbReference>
<name>A0ABV3QM12_9GAMM</name>
<evidence type="ECO:0000256" key="5">
    <source>
        <dbReference type="SAM" id="MobiDB-lite"/>
    </source>
</evidence>
<dbReference type="CDD" id="cd07020">
    <property type="entry name" value="Clp_protease_NfeD_1"/>
    <property type="match status" value="1"/>
</dbReference>
<sequence>MWRRPWLSLGVATALALALAAPAAGSPPPARGNAGFVARIDLDGPIGPAAAEYVDAAMRQAAADGATAIVLQMDTPGGLADSMRQIVSAILASRLPVLGYVAPAGARAASAGTYILYACPIAAMAPATHLGAATPVSLGGGTPLPLGGTRPATPKSSDAPEADGPATDAETRKVLNDAIAYIRSLAQLHGRNAAWAGQAVRGASTLTAGEAASQHVVDFVANDAAALLAQADGRTVKLGDQSVVLKLRGLAVHDYPPDWRARFLGIITNPTIAYLLLLAGIYGLILEAFHPGTWLPGVTGGICLLVGLYALQLLPVNYAGLALMALGIGLLLAEAFVPTAGVVGIGGVIAFVIGSIMLFHRGVPGYEVNVGVIAGLAFCAVALLAMLLRLVSRARRARHFLGDEPMLQAGGELLQAVPAGGESWALIGGERWRVHCEVALPAGTRVRVTARHGLLLHVTPSQANKGGLP</sequence>
<feature type="transmembrane region" description="Helical" evidence="6">
    <location>
        <begin position="371"/>
        <end position="391"/>
    </location>
</feature>
<feature type="compositionally biased region" description="Low complexity" evidence="5">
    <location>
        <begin position="143"/>
        <end position="154"/>
    </location>
</feature>
<feature type="transmembrane region" description="Helical" evidence="6">
    <location>
        <begin position="263"/>
        <end position="285"/>
    </location>
</feature>
<reference evidence="11 12" key="1">
    <citation type="submission" date="2024-06" db="EMBL/GenBank/DDBJ databases">
        <authorList>
            <person name="Woo H."/>
        </authorList>
    </citation>
    <scope>NUCLEOTIDE SEQUENCE [LARGE SCALE GENOMIC DNA]</scope>
    <source>
        <strain evidence="11 12">S2-g</strain>
    </source>
</reference>
<feature type="transmembrane region" description="Helical" evidence="6">
    <location>
        <begin position="340"/>
        <end position="359"/>
    </location>
</feature>
<feature type="domain" description="NfeD1b N-terminal" evidence="10">
    <location>
        <begin position="45"/>
        <end position="140"/>
    </location>
</feature>
<dbReference type="Pfam" id="PF25145">
    <property type="entry name" value="NfeD1b_N"/>
    <property type="match status" value="1"/>
</dbReference>
<evidence type="ECO:0000256" key="4">
    <source>
        <dbReference type="ARBA" id="ARBA00023136"/>
    </source>
</evidence>
<dbReference type="InterPro" id="IPR029045">
    <property type="entry name" value="ClpP/crotonase-like_dom_sf"/>
</dbReference>
<dbReference type="Gene3D" id="3.90.226.10">
    <property type="entry name" value="2-enoyl-CoA Hydratase, Chain A, domain 1"/>
    <property type="match status" value="1"/>
</dbReference>